<dbReference type="EMBL" id="JAPMOS010000269">
    <property type="protein sequence ID" value="KAJ4453392.1"/>
    <property type="molecule type" value="Genomic_DNA"/>
</dbReference>
<protein>
    <submittedName>
        <fullName evidence="2">Uncharacterized protein</fullName>
    </submittedName>
</protein>
<name>A0ABQ8U712_9EUKA</name>
<sequence>MRYLGGYRSAGESERESPDTCQDELENLRRPSLRWFRAKQVVLRECINTIVAEPVPHFRKVGLGLNMKFRWSHHHLRHRTAHCTAKFILSCISSFLRHPSVRLFSSAVALSRCSSSGSNWHAGSVPTDGVPAALLPPPPPQASPAPIVVIPPAGNDIKITMPQTPRPPSTCEDPPQVDRLRGASPGAACPVGPPVRETSTVRHPRPDLPLGRPASCPSVRPASPVPPTARSAVRASQPPW</sequence>
<accession>A0ABQ8U712</accession>
<organism evidence="2 3">
    <name type="scientific">Paratrimastix pyriformis</name>
    <dbReference type="NCBI Taxonomy" id="342808"/>
    <lineage>
        <taxon>Eukaryota</taxon>
        <taxon>Metamonada</taxon>
        <taxon>Preaxostyla</taxon>
        <taxon>Paratrimastigidae</taxon>
        <taxon>Paratrimastix</taxon>
    </lineage>
</organism>
<reference evidence="2" key="1">
    <citation type="journal article" date="2022" name="bioRxiv">
        <title>Genomics of Preaxostyla Flagellates Illuminates Evolutionary Transitions and the Path Towards Mitochondrial Loss.</title>
        <authorList>
            <person name="Novak L.V.F."/>
            <person name="Treitli S.C."/>
            <person name="Pyrih J."/>
            <person name="Halakuc P."/>
            <person name="Pipaliya S.V."/>
            <person name="Vacek V."/>
            <person name="Brzon O."/>
            <person name="Soukal P."/>
            <person name="Eme L."/>
            <person name="Dacks J.B."/>
            <person name="Karnkowska A."/>
            <person name="Elias M."/>
            <person name="Hampl V."/>
        </authorList>
    </citation>
    <scope>NUCLEOTIDE SEQUENCE</scope>
    <source>
        <strain evidence="2">RCP-MX</strain>
    </source>
</reference>
<gene>
    <name evidence="2" type="ORF">PAPYR_12151</name>
</gene>
<evidence type="ECO:0000313" key="2">
    <source>
        <dbReference type="EMBL" id="KAJ4453392.1"/>
    </source>
</evidence>
<feature type="region of interest" description="Disordered" evidence="1">
    <location>
        <begin position="160"/>
        <end position="240"/>
    </location>
</feature>
<dbReference type="Proteomes" id="UP001141327">
    <property type="component" value="Unassembled WGS sequence"/>
</dbReference>
<evidence type="ECO:0000313" key="3">
    <source>
        <dbReference type="Proteomes" id="UP001141327"/>
    </source>
</evidence>
<comment type="caution">
    <text evidence="2">The sequence shown here is derived from an EMBL/GenBank/DDBJ whole genome shotgun (WGS) entry which is preliminary data.</text>
</comment>
<feature type="region of interest" description="Disordered" evidence="1">
    <location>
        <begin position="1"/>
        <end position="22"/>
    </location>
</feature>
<proteinExistence type="predicted"/>
<keyword evidence="3" id="KW-1185">Reference proteome</keyword>
<evidence type="ECO:0000256" key="1">
    <source>
        <dbReference type="SAM" id="MobiDB-lite"/>
    </source>
</evidence>